<reference evidence="1" key="1">
    <citation type="submission" date="2025-09" db="UniProtKB">
        <authorList>
            <consortium name="EnsemblPlants"/>
        </authorList>
    </citation>
    <scope>IDENTIFICATION</scope>
</reference>
<organism evidence="1 2">
    <name type="scientific">Avena sativa</name>
    <name type="common">Oat</name>
    <dbReference type="NCBI Taxonomy" id="4498"/>
    <lineage>
        <taxon>Eukaryota</taxon>
        <taxon>Viridiplantae</taxon>
        <taxon>Streptophyta</taxon>
        <taxon>Embryophyta</taxon>
        <taxon>Tracheophyta</taxon>
        <taxon>Spermatophyta</taxon>
        <taxon>Magnoliopsida</taxon>
        <taxon>Liliopsida</taxon>
        <taxon>Poales</taxon>
        <taxon>Poaceae</taxon>
        <taxon>BOP clade</taxon>
        <taxon>Pooideae</taxon>
        <taxon>Poodae</taxon>
        <taxon>Poeae</taxon>
        <taxon>Poeae Chloroplast Group 1 (Aveneae type)</taxon>
        <taxon>Aveninae</taxon>
        <taxon>Avena</taxon>
    </lineage>
</organism>
<evidence type="ECO:0000313" key="1">
    <source>
        <dbReference type="EnsemblPlants" id="AVESA.00010b.r2.UnG1444680.1.CDS"/>
    </source>
</evidence>
<dbReference type="Proteomes" id="UP001732700">
    <property type="component" value="Unassembled WGS sequence"/>
</dbReference>
<accession>A0ACD6ARG0</accession>
<keyword evidence="2" id="KW-1185">Reference proteome</keyword>
<sequence length="481" mass="54090">MEDIVDQFIYIVADHHQEGSWWDYVRKSVKIPQSLFTLDEIATALNIINVQLTQLKGNKDWTKPIAKASDVPAATYDSQQQPYLPGHNYSISDDELVGFDKNRETLRKSMNLEECSQLKIIAVWGMGGIGKSTLVSSFFRNHASNFECHAWVSVSQSYKLDDIWRNMLKGIYCKEKKEFDAEKLSSAEMQVELKEILETMRYLIILDDVWTPYDLFKIKEVLADKGNGSRVIITTRIEEVASIAHDGCKIKVELLGKADSWHLFCRKAFPRTENHICPNLLQECGKSIVERCGGLPLAIVAIGSILGIKEDNFTEWSVLYNELISELHNNENLTHDKVLKPLGAVTSGSQFLEPDGLFPNHIPNPEDKAAMEAITQAVLNKNADLGIIFDTDVDRSAAVDSSGRELNRNRLIALMSAIVLEEHPGTTVVTDSVTSDGLTTFIEKKLGGKHHRFKRGYKNVIDEAIRLVKDSRPDKISSGHF</sequence>
<evidence type="ECO:0000313" key="2">
    <source>
        <dbReference type="Proteomes" id="UP001732700"/>
    </source>
</evidence>
<name>A0ACD6ARG0_AVESA</name>
<proteinExistence type="predicted"/>
<protein>
    <submittedName>
        <fullName evidence="1">Uncharacterized protein</fullName>
    </submittedName>
</protein>
<dbReference type="EnsemblPlants" id="AVESA.00010b.r2.UnG1444680.1">
    <property type="protein sequence ID" value="AVESA.00010b.r2.UnG1444680.1.CDS"/>
    <property type="gene ID" value="AVESA.00010b.r2.UnG1444680"/>
</dbReference>